<accession>A0ACC1QKE8</accession>
<keyword evidence="2" id="KW-1185">Reference proteome</keyword>
<dbReference type="EMBL" id="JANAKD010001294">
    <property type="protein sequence ID" value="KAJ3481044.1"/>
    <property type="molecule type" value="Genomic_DNA"/>
</dbReference>
<reference evidence="1" key="1">
    <citation type="submission" date="2022-07" db="EMBL/GenBank/DDBJ databases">
        <title>Genome Sequence of Lecanicillium saksenae.</title>
        <authorList>
            <person name="Buettner E."/>
        </authorList>
    </citation>
    <scope>NUCLEOTIDE SEQUENCE</scope>
    <source>
        <strain evidence="1">VT-O1</strain>
    </source>
</reference>
<comment type="caution">
    <text evidence="1">The sequence shown here is derived from an EMBL/GenBank/DDBJ whole genome shotgun (WGS) entry which is preliminary data.</text>
</comment>
<evidence type="ECO:0000313" key="2">
    <source>
        <dbReference type="Proteomes" id="UP001148737"/>
    </source>
</evidence>
<sequence length="191" mass="20662">MEGRLPIPPPRIPSHESYVEYMAGRHAHLGNGSMRINGSMPVNGTAHVNGTQPFNVTDVVNGTLVSVAHALTSYEDDSKGLTIMSYVLLGVFFGCFLLIIGMDMRAKHRSGELRDDMRGAKKMLIILLKIAPMLIMALFLKVASLIRTKKVEPSAADLEAAAKKAQQSQAIVERLAAKSATPETTLSIASF</sequence>
<organism evidence="1 2">
    <name type="scientific">Lecanicillium saksenae</name>
    <dbReference type="NCBI Taxonomy" id="468837"/>
    <lineage>
        <taxon>Eukaryota</taxon>
        <taxon>Fungi</taxon>
        <taxon>Dikarya</taxon>
        <taxon>Ascomycota</taxon>
        <taxon>Pezizomycotina</taxon>
        <taxon>Sordariomycetes</taxon>
        <taxon>Hypocreomycetidae</taxon>
        <taxon>Hypocreales</taxon>
        <taxon>Cordycipitaceae</taxon>
        <taxon>Lecanicillium</taxon>
    </lineage>
</organism>
<evidence type="ECO:0000313" key="1">
    <source>
        <dbReference type="EMBL" id="KAJ3481044.1"/>
    </source>
</evidence>
<gene>
    <name evidence="1" type="ORF">NLG97_g7917</name>
</gene>
<proteinExistence type="predicted"/>
<name>A0ACC1QKE8_9HYPO</name>
<protein>
    <submittedName>
        <fullName evidence="1">Uncharacterized protein</fullName>
    </submittedName>
</protein>
<dbReference type="Proteomes" id="UP001148737">
    <property type="component" value="Unassembled WGS sequence"/>
</dbReference>